<dbReference type="Pfam" id="PF14903">
    <property type="entry name" value="WG_beta_rep"/>
    <property type="match status" value="2"/>
</dbReference>
<comment type="caution">
    <text evidence="1">The sequence shown here is derived from an EMBL/GenBank/DDBJ whole genome shotgun (WGS) entry which is preliminary data.</text>
</comment>
<dbReference type="InterPro" id="IPR032774">
    <property type="entry name" value="WG_beta_rep"/>
</dbReference>
<sequence>MKALTRIIGLLFLLPLIGCRQPKKQYGPDDYLYRVSDMHKDYQRSGYKDREGNIAIPIGKYKFCFTDTIKTIGFVAIPKQGFWAINKNDEKLFRVLPFDNAPDEIYHGLFRILNENDMIGFANMNGEVVIPPRYSLVKPFFDSITNFCDGCKTWRESKTLHESAHEGPRDLLKRLKDTVMLNRNVKYGAINIKGDTVLQPLYDRIGRFIDDIALVYRDGRAFYIDRFGNEVVYDPKKPPNQKPLDKNINSKIKYIDGWESPLH</sequence>
<accession>A0A4V5LYU8</accession>
<protein>
    <submittedName>
        <fullName evidence="1">WG repeat-containing protein</fullName>
    </submittedName>
</protein>
<gene>
    <name evidence="1" type="ORF">FAZ19_00130</name>
</gene>
<dbReference type="PANTHER" id="PTHR37841:SF1">
    <property type="entry name" value="DUF3298 DOMAIN-CONTAINING PROTEIN"/>
    <property type="match status" value="1"/>
</dbReference>
<proteinExistence type="predicted"/>
<keyword evidence="2" id="KW-1185">Reference proteome</keyword>
<evidence type="ECO:0000313" key="2">
    <source>
        <dbReference type="Proteomes" id="UP000309872"/>
    </source>
</evidence>
<organism evidence="1 2">
    <name type="scientific">Sphingobacterium alkalisoli</name>
    <dbReference type="NCBI Taxonomy" id="1874115"/>
    <lineage>
        <taxon>Bacteria</taxon>
        <taxon>Pseudomonadati</taxon>
        <taxon>Bacteroidota</taxon>
        <taxon>Sphingobacteriia</taxon>
        <taxon>Sphingobacteriales</taxon>
        <taxon>Sphingobacteriaceae</taxon>
        <taxon>Sphingobacterium</taxon>
    </lineage>
</organism>
<dbReference type="OrthoDB" id="753358at2"/>
<dbReference type="AlphaFoldDB" id="A0A4V5LYU8"/>
<dbReference type="RefSeq" id="WP_136818576.1">
    <property type="nucleotide sequence ID" value="NZ_BMJX01000001.1"/>
</dbReference>
<dbReference type="EMBL" id="SUKA01000001">
    <property type="protein sequence ID" value="TJY67709.1"/>
    <property type="molecule type" value="Genomic_DNA"/>
</dbReference>
<dbReference type="PANTHER" id="PTHR37841">
    <property type="entry name" value="GLR2918 PROTEIN"/>
    <property type="match status" value="1"/>
</dbReference>
<evidence type="ECO:0000313" key="1">
    <source>
        <dbReference type="EMBL" id="TJY67709.1"/>
    </source>
</evidence>
<name>A0A4V5LYU8_9SPHI</name>
<dbReference type="Proteomes" id="UP000309872">
    <property type="component" value="Unassembled WGS sequence"/>
</dbReference>
<reference evidence="1 2" key="1">
    <citation type="submission" date="2019-04" db="EMBL/GenBank/DDBJ databases">
        <title>Sphingobacterium olei sp. nov., isolated from oil-contaminated soil.</title>
        <authorList>
            <person name="Liu B."/>
        </authorList>
    </citation>
    <scope>NUCLEOTIDE SEQUENCE [LARGE SCALE GENOMIC DNA]</scope>
    <source>
        <strain evidence="1 2">Y3L14</strain>
    </source>
</reference>